<dbReference type="InterPro" id="IPR016039">
    <property type="entry name" value="Thiolase-like"/>
</dbReference>
<dbReference type="GO" id="GO:0006633">
    <property type="term" value="P:fatty acid biosynthetic process"/>
    <property type="evidence" value="ECO:0007669"/>
    <property type="project" value="UniProtKB-UniRule"/>
</dbReference>
<keyword evidence="3 9" id="KW-0444">Lipid biosynthesis</keyword>
<comment type="subcellular location">
    <subcellularLocation>
        <location evidence="9">Cytoplasm</location>
    </subcellularLocation>
</comment>
<proteinExistence type="inferred from homology"/>
<dbReference type="UniPathway" id="UPA00094"/>
<evidence type="ECO:0000256" key="8">
    <source>
        <dbReference type="ARBA" id="ARBA00023315"/>
    </source>
</evidence>
<evidence type="ECO:0000256" key="6">
    <source>
        <dbReference type="ARBA" id="ARBA00023098"/>
    </source>
</evidence>
<keyword evidence="4 9" id="KW-0808">Transferase</keyword>
<comment type="pathway">
    <text evidence="9">Lipid metabolism; fatty acid biosynthesis.</text>
</comment>
<gene>
    <name evidence="9" type="primary">fabH</name>
    <name evidence="12" type="ORF">FC70_GL000239</name>
</gene>
<dbReference type="EC" id="2.3.1.180" evidence="9"/>
<evidence type="ECO:0000313" key="13">
    <source>
        <dbReference type="Proteomes" id="UP000051697"/>
    </source>
</evidence>
<dbReference type="InterPro" id="IPR013747">
    <property type="entry name" value="ACP_syn_III_C"/>
</dbReference>
<comment type="similarity">
    <text evidence="1 9">Belongs to the thiolase-like superfamily. FabH family.</text>
</comment>
<evidence type="ECO:0000256" key="2">
    <source>
        <dbReference type="ARBA" id="ARBA00022490"/>
    </source>
</evidence>
<evidence type="ECO:0000259" key="10">
    <source>
        <dbReference type="Pfam" id="PF08541"/>
    </source>
</evidence>
<keyword evidence="2 9" id="KW-0963">Cytoplasm</keyword>
<evidence type="ECO:0000256" key="7">
    <source>
        <dbReference type="ARBA" id="ARBA00023160"/>
    </source>
</evidence>
<comment type="subunit">
    <text evidence="9">Homodimer.</text>
</comment>
<name>A0A0R1RX74_9LACO</name>
<comment type="function">
    <text evidence="9">Catalyzes the condensation reaction of fatty acid synthesis by the addition to an acyl acceptor of two carbons from malonyl-ACP. Catalyzes the first condensation reaction which initiates fatty acid synthesis and may therefore play a role in governing the total rate of fatty acid production. Possesses both acetoacetyl-ACP synthase and acetyl transacylase activities. Its substrate specificity determines the biosynthesis of branched-chain and/or straight-chain of fatty acids.</text>
</comment>
<organism evidence="12 13">
    <name type="scientific">Paucilactobacillus oligofermentans DSM 15707 = LMG 22743</name>
    <dbReference type="NCBI Taxonomy" id="1423778"/>
    <lineage>
        <taxon>Bacteria</taxon>
        <taxon>Bacillati</taxon>
        <taxon>Bacillota</taxon>
        <taxon>Bacilli</taxon>
        <taxon>Lactobacillales</taxon>
        <taxon>Lactobacillaceae</taxon>
        <taxon>Paucilactobacillus</taxon>
    </lineage>
</organism>
<keyword evidence="8 9" id="KW-0012">Acyltransferase</keyword>
<evidence type="ECO:0000256" key="9">
    <source>
        <dbReference type="HAMAP-Rule" id="MF_01815"/>
    </source>
</evidence>
<reference evidence="12 13" key="1">
    <citation type="journal article" date="2015" name="Genome Announc.">
        <title>Expanding the biotechnology potential of lactobacilli through comparative genomics of 213 strains and associated genera.</title>
        <authorList>
            <person name="Sun Z."/>
            <person name="Harris H.M."/>
            <person name="McCann A."/>
            <person name="Guo C."/>
            <person name="Argimon S."/>
            <person name="Zhang W."/>
            <person name="Yang X."/>
            <person name="Jeffery I.B."/>
            <person name="Cooney J.C."/>
            <person name="Kagawa T.F."/>
            <person name="Liu W."/>
            <person name="Song Y."/>
            <person name="Salvetti E."/>
            <person name="Wrobel A."/>
            <person name="Rasinkangas P."/>
            <person name="Parkhill J."/>
            <person name="Rea M.C."/>
            <person name="O'Sullivan O."/>
            <person name="Ritari J."/>
            <person name="Douillard F.P."/>
            <person name="Paul Ross R."/>
            <person name="Yang R."/>
            <person name="Briner A.E."/>
            <person name="Felis G.E."/>
            <person name="de Vos W.M."/>
            <person name="Barrangou R."/>
            <person name="Klaenhammer T.R."/>
            <person name="Caufield P.W."/>
            <person name="Cui Y."/>
            <person name="Zhang H."/>
            <person name="O'Toole P.W."/>
        </authorList>
    </citation>
    <scope>NUCLEOTIDE SEQUENCE [LARGE SCALE GENOMIC DNA]</scope>
    <source>
        <strain evidence="12 13">DSM 15707</strain>
    </source>
</reference>
<dbReference type="GO" id="GO:0044550">
    <property type="term" value="P:secondary metabolite biosynthetic process"/>
    <property type="evidence" value="ECO:0007669"/>
    <property type="project" value="TreeGrafter"/>
</dbReference>
<dbReference type="InterPro" id="IPR004655">
    <property type="entry name" value="FabH"/>
</dbReference>
<evidence type="ECO:0000256" key="1">
    <source>
        <dbReference type="ARBA" id="ARBA00008642"/>
    </source>
</evidence>
<dbReference type="GO" id="GO:0005737">
    <property type="term" value="C:cytoplasm"/>
    <property type="evidence" value="ECO:0007669"/>
    <property type="project" value="UniProtKB-SubCell"/>
</dbReference>
<comment type="catalytic activity">
    <reaction evidence="9">
        <text>malonyl-[ACP] + acetyl-CoA + H(+) = 3-oxobutanoyl-[ACP] + CO2 + CoA</text>
        <dbReference type="Rhea" id="RHEA:12080"/>
        <dbReference type="Rhea" id="RHEA-COMP:9623"/>
        <dbReference type="Rhea" id="RHEA-COMP:9625"/>
        <dbReference type="ChEBI" id="CHEBI:15378"/>
        <dbReference type="ChEBI" id="CHEBI:16526"/>
        <dbReference type="ChEBI" id="CHEBI:57287"/>
        <dbReference type="ChEBI" id="CHEBI:57288"/>
        <dbReference type="ChEBI" id="CHEBI:78449"/>
        <dbReference type="ChEBI" id="CHEBI:78450"/>
        <dbReference type="EC" id="2.3.1.180"/>
    </reaction>
</comment>
<dbReference type="Pfam" id="PF08545">
    <property type="entry name" value="ACP_syn_III"/>
    <property type="match status" value="1"/>
</dbReference>
<keyword evidence="13" id="KW-1185">Reference proteome</keyword>
<feature type="active site" evidence="9">
    <location>
        <position position="287"/>
    </location>
</feature>
<feature type="active site" evidence="9">
    <location>
        <position position="116"/>
    </location>
</feature>
<dbReference type="InterPro" id="IPR013751">
    <property type="entry name" value="ACP_syn_III_N"/>
</dbReference>
<feature type="active site" evidence="9">
    <location>
        <position position="257"/>
    </location>
</feature>
<dbReference type="NCBIfam" id="NF006829">
    <property type="entry name" value="PRK09352.1"/>
    <property type="match status" value="1"/>
</dbReference>
<dbReference type="CDD" id="cd00830">
    <property type="entry name" value="KAS_III"/>
    <property type="match status" value="1"/>
</dbReference>
<dbReference type="PATRIC" id="fig|1423778.4.peg.257"/>
<dbReference type="Gene3D" id="3.40.47.10">
    <property type="match status" value="1"/>
</dbReference>
<dbReference type="HAMAP" id="MF_01815">
    <property type="entry name" value="FabH"/>
    <property type="match status" value="1"/>
</dbReference>
<dbReference type="Pfam" id="PF08541">
    <property type="entry name" value="ACP_syn_III_C"/>
    <property type="match status" value="1"/>
</dbReference>
<dbReference type="GO" id="GO:0033818">
    <property type="term" value="F:beta-ketoacyl-acyl-carrier-protein synthase III activity"/>
    <property type="evidence" value="ECO:0007669"/>
    <property type="project" value="UniProtKB-UniRule"/>
</dbReference>
<evidence type="ECO:0000259" key="11">
    <source>
        <dbReference type="Pfam" id="PF08545"/>
    </source>
</evidence>
<dbReference type="STRING" id="1423778.FC70_GL000239"/>
<dbReference type="PANTHER" id="PTHR34069">
    <property type="entry name" value="3-OXOACYL-[ACYL-CARRIER-PROTEIN] SYNTHASE 3"/>
    <property type="match status" value="1"/>
</dbReference>
<feature type="domain" description="Beta-ketoacyl-[acyl-carrier-protein] synthase III N-terminal" evidence="11">
    <location>
        <begin position="110"/>
        <end position="190"/>
    </location>
</feature>
<keyword evidence="5 9" id="KW-0276">Fatty acid metabolism</keyword>
<keyword evidence="9" id="KW-0511">Multifunctional enzyme</keyword>
<dbReference type="NCBIfam" id="TIGR00747">
    <property type="entry name" value="fabH"/>
    <property type="match status" value="1"/>
</dbReference>
<sequence>MIMGAFAKITATAGYVPERVVTNEELADLMETSDEWIVSHTGIQTRHYAMNQENTSDLSTQVGQKLIKESGVSVEEIDLIIISTITPDSLTPSTAAIVQGKLHAKNAMAFDLSAACAGFVYAMSVADKMMRSGLYRHAIVISAEVNSKMMDFTDRTSTVFFGDGAGGALLTRTNNETEEFLIDEIIETDGTGATTIHSGRVKPLSEISKTNFPTTDAFYQDGRSVFQFATGTVSVQMKTLLERNQLNETNLAAIICHQANLRIIEKISQTLMISMDKFPHTVEKFGNTSSAGIPLTLATMGHSDQPILLTGFGAGLAYGSILIRM</sequence>
<keyword evidence="7 9" id="KW-0275">Fatty acid biosynthesis</keyword>
<protein>
    <recommendedName>
        <fullName evidence="9">Beta-ketoacyl-[acyl-carrier-protein] synthase III</fullName>
        <shortName evidence="9">Beta-ketoacyl-ACP synthase III</shortName>
        <shortName evidence="9">KAS III</shortName>
        <ecNumber evidence="9">2.3.1.180</ecNumber>
    </recommendedName>
    <alternativeName>
        <fullName evidence="9">3-oxoacyl-[acyl-carrier-protein] synthase 3</fullName>
    </alternativeName>
    <alternativeName>
        <fullName evidence="9">3-oxoacyl-[acyl-carrier-protein] synthase III</fullName>
    </alternativeName>
</protein>
<evidence type="ECO:0000313" key="12">
    <source>
        <dbReference type="EMBL" id="KRL57768.1"/>
    </source>
</evidence>
<dbReference type="PANTHER" id="PTHR34069:SF2">
    <property type="entry name" value="BETA-KETOACYL-[ACYL-CARRIER-PROTEIN] SYNTHASE III"/>
    <property type="match status" value="1"/>
</dbReference>
<dbReference type="EMBL" id="AZFE01000003">
    <property type="protein sequence ID" value="KRL57768.1"/>
    <property type="molecule type" value="Genomic_DNA"/>
</dbReference>
<dbReference type="AlphaFoldDB" id="A0A0R1RX74"/>
<feature type="domain" description="Beta-ketoacyl-[acyl-carrier-protein] synthase III C-terminal" evidence="10">
    <location>
        <begin position="241"/>
        <end position="325"/>
    </location>
</feature>
<keyword evidence="6 9" id="KW-0443">Lipid metabolism</keyword>
<dbReference type="SUPFAM" id="SSF53901">
    <property type="entry name" value="Thiolase-like"/>
    <property type="match status" value="2"/>
</dbReference>
<comment type="domain">
    <text evidence="9">The last Arg residue of the ACP-binding site is essential for the weak association between ACP/AcpP and FabH.</text>
</comment>
<comment type="caution">
    <text evidence="12">The sequence shown here is derived from an EMBL/GenBank/DDBJ whole genome shotgun (WGS) entry which is preliminary data.</text>
</comment>
<evidence type="ECO:0000256" key="4">
    <source>
        <dbReference type="ARBA" id="ARBA00022679"/>
    </source>
</evidence>
<dbReference type="GO" id="GO:0004315">
    <property type="term" value="F:3-oxoacyl-[acyl-carrier-protein] synthase activity"/>
    <property type="evidence" value="ECO:0007669"/>
    <property type="project" value="InterPro"/>
</dbReference>
<evidence type="ECO:0000256" key="3">
    <source>
        <dbReference type="ARBA" id="ARBA00022516"/>
    </source>
</evidence>
<accession>A0A0R1RX74</accession>
<feature type="region of interest" description="ACP-binding" evidence="9">
    <location>
        <begin position="258"/>
        <end position="262"/>
    </location>
</feature>
<dbReference type="Proteomes" id="UP000051697">
    <property type="component" value="Unassembled WGS sequence"/>
</dbReference>
<evidence type="ECO:0000256" key="5">
    <source>
        <dbReference type="ARBA" id="ARBA00022832"/>
    </source>
</evidence>